<gene>
    <name evidence="2" type="ORF">AQZ52_04535</name>
</gene>
<dbReference type="OrthoDB" id="7522752at2"/>
<dbReference type="RefSeq" id="WP_067906762.1">
    <property type="nucleotide sequence ID" value="NZ_KQ954244.1"/>
</dbReference>
<organism evidence="2 3">
    <name type="scientific">Novosphingobium fuchskuhlense</name>
    <dbReference type="NCBI Taxonomy" id="1117702"/>
    <lineage>
        <taxon>Bacteria</taxon>
        <taxon>Pseudomonadati</taxon>
        <taxon>Pseudomonadota</taxon>
        <taxon>Alphaproteobacteria</taxon>
        <taxon>Sphingomonadales</taxon>
        <taxon>Sphingomonadaceae</taxon>
        <taxon>Novosphingobium</taxon>
    </lineage>
</organism>
<accession>A0A117UX81</accession>
<reference evidence="2 3" key="1">
    <citation type="submission" date="2015-10" db="EMBL/GenBank/DDBJ databases">
        <title>Draft genome sequence of Novosphingobium fuchskuhlense DSM 25065 isolated from a surface water sample of the southwest basin of Lake Grosse Fuchskuhle.</title>
        <authorList>
            <person name="Ruckert C."/>
            <person name="Winkler A."/>
            <person name="Glaeser J."/>
            <person name="Grossart H.-P."/>
            <person name="Kalinowski J."/>
            <person name="Glaeser S."/>
        </authorList>
    </citation>
    <scope>NUCLEOTIDE SEQUENCE [LARGE SCALE GENOMIC DNA]</scope>
    <source>
        <strain evidence="2 3">FNE08-7</strain>
    </source>
</reference>
<dbReference type="STRING" id="1117702.AQZ52_04535"/>
<proteinExistence type="predicted"/>
<sequence length="670" mass="70762">MPRRPEAKGGNLRASMQVLIRSLLRDTAGNTLGIALATIILLVSLAGSGTDMARAYMTKTSLQNACDAGVLAGRKAMATSGTYGTAETAKANKMFNFNFNPNATNANSITFSTTSTGTGSVSGTASTVMPTVMMGIFGFKTITLTVACSAELQMASADVMFVLDTTGSMACNPSGANCYSGSDSKIQGLRDAVRNFYKTVAAAVTDKTNTRIRFGFVPYSSTVNVGGLLSSGTLPSSYLADSSAYQTRLANFNTPVYVGTPGSPVASTETYGSNITQSQCTSYGSNNYPSAGGNPVNGGGPAPTATTSTSYSYNSWTLKSGSGTGALGTCVRNKSVTTTTYATRYQLTNYRMGPATINVSAFKGMGNVTVADTISATATVPTADTYDMTTLGSLVGTAGVSGITTTTATWKGCIEERSTVQNLAMSPVPSGATDLDLDTAPSSDPTRWKMHLPGLEWFRAWYGTTDLTPSQYATYSNSPYNYVSLQTSYCPASAANFKEVDTTAPTVVPTWLDTYVNSLVAEGATYHDIGMIWGGRLANPNGMFANNVNADSTKYPSVSRHVIFMTDGIMEPNYTVYSAYGGEYWDNRVAPSGTDSNGLKPYHNNRFLAVCNKVKNMGYTIWMISFGTSLTTEMTTCASAGRAYYAADTTALNNTFKFIAGQVADLRINK</sequence>
<evidence type="ECO:0000313" key="3">
    <source>
        <dbReference type="Proteomes" id="UP000058012"/>
    </source>
</evidence>
<protein>
    <recommendedName>
        <fullName evidence="1">Putative Flp pilus-assembly TadG-like N-terminal domain-containing protein</fullName>
    </recommendedName>
</protein>
<name>A0A117UX81_9SPHN</name>
<dbReference type="Pfam" id="PF13400">
    <property type="entry name" value="Tad"/>
    <property type="match status" value="1"/>
</dbReference>
<keyword evidence="3" id="KW-1185">Reference proteome</keyword>
<evidence type="ECO:0000259" key="1">
    <source>
        <dbReference type="Pfam" id="PF13400"/>
    </source>
</evidence>
<evidence type="ECO:0000313" key="2">
    <source>
        <dbReference type="EMBL" id="KUR72516.1"/>
    </source>
</evidence>
<dbReference type="InterPro" id="IPR036465">
    <property type="entry name" value="vWFA_dom_sf"/>
</dbReference>
<dbReference type="InterPro" id="IPR028087">
    <property type="entry name" value="Tad_N"/>
</dbReference>
<feature type="domain" description="Putative Flp pilus-assembly TadG-like N-terminal" evidence="1">
    <location>
        <begin position="29"/>
        <end position="73"/>
    </location>
</feature>
<dbReference type="AlphaFoldDB" id="A0A117UX81"/>
<dbReference type="Proteomes" id="UP000058012">
    <property type="component" value="Unassembled WGS sequence"/>
</dbReference>
<dbReference type="EMBL" id="LLZS01000003">
    <property type="protein sequence ID" value="KUR72516.1"/>
    <property type="molecule type" value="Genomic_DNA"/>
</dbReference>
<comment type="caution">
    <text evidence="2">The sequence shown here is derived from an EMBL/GenBank/DDBJ whole genome shotgun (WGS) entry which is preliminary data.</text>
</comment>
<dbReference type="Gene3D" id="3.40.50.410">
    <property type="entry name" value="von Willebrand factor, type A domain"/>
    <property type="match status" value="2"/>
</dbReference>
<dbReference type="SUPFAM" id="SSF53300">
    <property type="entry name" value="vWA-like"/>
    <property type="match status" value="1"/>
</dbReference>